<feature type="domain" description="PPM-type phosphatase" evidence="20">
    <location>
        <begin position="99"/>
        <end position="389"/>
    </location>
</feature>
<proteinExistence type="inferred from homology"/>
<evidence type="ECO:0000256" key="13">
    <source>
        <dbReference type="ARBA" id="ARBA00023211"/>
    </source>
</evidence>
<comment type="similarity">
    <text evidence="16">Belongs to the PP2C family.</text>
</comment>
<evidence type="ECO:0000256" key="9">
    <source>
        <dbReference type="ARBA" id="ARBA00022801"/>
    </source>
</evidence>
<dbReference type="PROSITE" id="PS01032">
    <property type="entry name" value="PPM_1"/>
    <property type="match status" value="1"/>
</dbReference>
<comment type="cofactor">
    <cofactor evidence="1">
        <name>Mn(2+)</name>
        <dbReference type="ChEBI" id="CHEBI:29035"/>
    </cofactor>
</comment>
<dbReference type="GO" id="GO:0005952">
    <property type="term" value="C:cAMP-dependent protein kinase complex"/>
    <property type="evidence" value="ECO:0000318"/>
    <property type="project" value="GO_Central"/>
</dbReference>
<dbReference type="SMART" id="SM00100">
    <property type="entry name" value="cNMP"/>
    <property type="match status" value="2"/>
</dbReference>
<dbReference type="InterPro" id="IPR000222">
    <property type="entry name" value="PP2C_BS"/>
</dbReference>
<dbReference type="Gene3D" id="2.60.120.10">
    <property type="entry name" value="Jelly Rolls"/>
    <property type="match status" value="2"/>
</dbReference>
<evidence type="ECO:0000259" key="20">
    <source>
        <dbReference type="PROSITE" id="PS51746"/>
    </source>
</evidence>
<dbReference type="SUPFAM" id="SSF81606">
    <property type="entry name" value="PP2C-like"/>
    <property type="match status" value="1"/>
</dbReference>
<dbReference type="CDD" id="cd00038">
    <property type="entry name" value="CAP_ED"/>
    <property type="match status" value="2"/>
</dbReference>
<dbReference type="SUPFAM" id="SSF56112">
    <property type="entry name" value="Protein kinase-like (PK-like)"/>
    <property type="match status" value="1"/>
</dbReference>
<sequence>MGCVTSKAVDASGHPEPPPTTQGHSNPPSAVTSLPTLKGASKVAKSSSSLVDALDLSGASGLSGPPKRPLLLEGGVAKPAMPVSGPTVVKVPGASYALRYAALSQRGYYPDSPDKANQDAYTIRAPYGGSADDHFFGVFDGHGENGTACAVFAKDRIPDNLAKSKMFRGDVVQAFHSSFVQTNAQMHRSALDDSMSGTTGITVLVRGRTLYCGNVGDSRAVLAERKGKKLVAVDLSSDQTPFRADECERVRLCGARVLTLDQLEGLKDPNVQTWGGEEDDDGDPPRLWVPNGMYPGTAFTRSIGDSVAERIGVNAVPEVRTLDLTPAHAFFVVASDGVFEFLSSQTVVDMVSKFENPQDACAAIVAESYRLWLQYETRTDDITVIIVHIDGLEEVVPPSSQLPGQVLAPPSAAPTVKAARSSVVRPLSPARPVRRGPSKARRASIEREGGVEREVPTGAEEVAWVPHPQAEKPSARIMSAVRANFLFASLNERQMRMVLDSLAKVPVAAGEFVIRRGDMGDRMYFVEEGQFEVLKPEPSAPASELGPVVHTYTSQGNPSFGDLALIYNKPREASIRAITAGVLWALDRAAFRGSLHKSTNRKLLKTLRSADLLRSLHHSQLQRLADAATEVCYAAGHVILKEGEESEAMFIIEQGEVEISPLTANGALHANADVGKEEGTSGSVARMSGYKRSLPQDVASKQRLRILRTPTPLQCACWAPGAVSVMGSDMGGSAGRGGAVVARGVVTCLLVNKELLQDVHGGPLATLQDHLHRLSEGPDEGGSTSSRGLQVVNPFAGTRMEDLEWQETVYSTDVSDIGLVTHQKAGNVFSLKRFSKPRVAAHQRQAQVLRERSLVLSLAPSVFIPGLLCRTSDALSVGMVLQARLAGPLVALLPDDVSEATAQFYAAGVVLALEQLHRDGVLYRGVCLDTLLLDCQGHLQLADFRFGKRLLDGRTFTLCGQPDYLAPEMIKGVGHDTAADWWALGVLIFCLLAGEAPFGNVRDSELAIFERITKRELHFPDHFSSEAKDLIDKLLVVNPAQRLGCTGVDVLKAHPWFREVDWEAIATASAEAPPEVQERLTGLAKTGHKEGGTPFADEELTTFDTTLFADW</sequence>
<dbReference type="Pfam" id="PF00069">
    <property type="entry name" value="Pkinase"/>
    <property type="match status" value="1"/>
</dbReference>
<feature type="compositionally biased region" description="Basic residues" evidence="17">
    <location>
        <begin position="432"/>
        <end position="442"/>
    </location>
</feature>
<dbReference type="OrthoDB" id="10264738at2759"/>
<dbReference type="InterPro" id="IPR036457">
    <property type="entry name" value="PPM-type-like_dom_sf"/>
</dbReference>
<dbReference type="InterPro" id="IPR001932">
    <property type="entry name" value="PPM-type_phosphatase-like_dom"/>
</dbReference>
<dbReference type="GO" id="GO:0007189">
    <property type="term" value="P:adenylate cyclase-activating G protein-coupled receptor signaling pathway"/>
    <property type="evidence" value="ECO:0000318"/>
    <property type="project" value="GO_Central"/>
</dbReference>
<protein>
    <recommendedName>
        <fullName evidence="3">protein-serine/threonine phosphatase</fullName>
        <ecNumber evidence="3">3.1.3.16</ecNumber>
    </recommendedName>
</protein>
<dbReference type="GO" id="GO:0046872">
    <property type="term" value="F:metal ion binding"/>
    <property type="evidence" value="ECO:0007669"/>
    <property type="project" value="UniProtKB-KW"/>
</dbReference>
<dbReference type="InterPro" id="IPR018490">
    <property type="entry name" value="cNMP-bd_dom_sf"/>
</dbReference>
<dbReference type="PROSITE" id="PS50011">
    <property type="entry name" value="PROTEIN_KINASE_DOM"/>
    <property type="match status" value="1"/>
</dbReference>
<dbReference type="OMA" id="VAQYEDP"/>
<dbReference type="Gene3D" id="3.30.200.20">
    <property type="entry name" value="Phosphorylase Kinase, domain 1"/>
    <property type="match status" value="1"/>
</dbReference>
<dbReference type="CDD" id="cd00143">
    <property type="entry name" value="PP2Cc"/>
    <property type="match status" value="1"/>
</dbReference>
<dbReference type="Proteomes" id="UP000054558">
    <property type="component" value="Unassembled WGS sequence"/>
</dbReference>
<keyword evidence="12 16" id="KW-0904">Protein phosphatase</keyword>
<dbReference type="SMART" id="SM00332">
    <property type="entry name" value="PP2Cc"/>
    <property type="match status" value="1"/>
</dbReference>
<evidence type="ECO:0000256" key="8">
    <source>
        <dbReference type="ARBA" id="ARBA00022777"/>
    </source>
</evidence>
<evidence type="ECO:0000256" key="5">
    <source>
        <dbReference type="ARBA" id="ARBA00022679"/>
    </source>
</evidence>
<evidence type="ECO:0000256" key="17">
    <source>
        <dbReference type="SAM" id="MobiDB-lite"/>
    </source>
</evidence>
<dbReference type="GO" id="GO:0005524">
    <property type="term" value="F:ATP binding"/>
    <property type="evidence" value="ECO:0007669"/>
    <property type="project" value="UniProtKB-KW"/>
</dbReference>
<evidence type="ECO:0000256" key="1">
    <source>
        <dbReference type="ARBA" id="ARBA00001936"/>
    </source>
</evidence>
<dbReference type="SMART" id="SM00220">
    <property type="entry name" value="S_TKc"/>
    <property type="match status" value="1"/>
</dbReference>
<evidence type="ECO:0000256" key="11">
    <source>
        <dbReference type="ARBA" id="ARBA00022842"/>
    </source>
</evidence>
<evidence type="ECO:0000256" key="6">
    <source>
        <dbReference type="ARBA" id="ARBA00022723"/>
    </source>
</evidence>
<evidence type="ECO:0000256" key="7">
    <source>
        <dbReference type="ARBA" id="ARBA00022741"/>
    </source>
</evidence>
<evidence type="ECO:0000313" key="22">
    <source>
        <dbReference type="Proteomes" id="UP000054558"/>
    </source>
</evidence>
<keyword evidence="13" id="KW-0464">Manganese</keyword>
<dbReference type="InterPro" id="IPR000595">
    <property type="entry name" value="cNMP-bd_dom"/>
</dbReference>
<name>A0A0U9HKE2_KLENI</name>
<feature type="region of interest" description="Disordered" evidence="17">
    <location>
        <begin position="1"/>
        <end position="34"/>
    </location>
</feature>
<keyword evidence="4" id="KW-0723">Serine/threonine-protein kinase</keyword>
<feature type="domain" description="Cyclic nucleotide-binding" evidence="19">
    <location>
        <begin position="486"/>
        <end position="602"/>
    </location>
</feature>
<feature type="domain" description="Protein kinase" evidence="18">
    <location>
        <begin position="803"/>
        <end position="1057"/>
    </location>
</feature>
<feature type="compositionally biased region" description="Polar residues" evidence="17">
    <location>
        <begin position="21"/>
        <end position="34"/>
    </location>
</feature>
<evidence type="ECO:0000256" key="2">
    <source>
        <dbReference type="ARBA" id="ARBA00001946"/>
    </source>
</evidence>
<evidence type="ECO:0000256" key="12">
    <source>
        <dbReference type="ARBA" id="ARBA00022912"/>
    </source>
</evidence>
<dbReference type="FunFam" id="3.60.40.10:FF:000007">
    <property type="entry name" value="Phosphatase 2C and cyclic nucleotide-binding/kinase domain-containing protein"/>
    <property type="match status" value="1"/>
</dbReference>
<dbReference type="InterPro" id="IPR018488">
    <property type="entry name" value="cNMP-bd_CS"/>
</dbReference>
<keyword evidence="10" id="KW-0067">ATP-binding</keyword>
<dbReference type="PANTHER" id="PTHR24353">
    <property type="entry name" value="CYCLIC NUCLEOTIDE-DEPENDENT PROTEIN KINASE"/>
    <property type="match status" value="1"/>
</dbReference>
<dbReference type="EC" id="3.1.3.16" evidence="3"/>
<dbReference type="PRINTS" id="PR00103">
    <property type="entry name" value="CAMPKINASE"/>
</dbReference>
<evidence type="ECO:0000256" key="16">
    <source>
        <dbReference type="RuleBase" id="RU003465"/>
    </source>
</evidence>
<dbReference type="InterPro" id="IPR000719">
    <property type="entry name" value="Prot_kinase_dom"/>
</dbReference>
<evidence type="ECO:0000256" key="10">
    <source>
        <dbReference type="ARBA" id="ARBA00022840"/>
    </source>
</evidence>
<dbReference type="InterPro" id="IPR011009">
    <property type="entry name" value="Kinase-like_dom_sf"/>
</dbReference>
<feature type="domain" description="Cyclic nucleotide-binding" evidence="19">
    <location>
        <begin position="612"/>
        <end position="659"/>
    </location>
</feature>
<comment type="catalytic activity">
    <reaction evidence="15">
        <text>O-phospho-L-threonyl-[protein] + H2O = L-threonyl-[protein] + phosphate</text>
        <dbReference type="Rhea" id="RHEA:47004"/>
        <dbReference type="Rhea" id="RHEA-COMP:11060"/>
        <dbReference type="Rhea" id="RHEA-COMP:11605"/>
        <dbReference type="ChEBI" id="CHEBI:15377"/>
        <dbReference type="ChEBI" id="CHEBI:30013"/>
        <dbReference type="ChEBI" id="CHEBI:43474"/>
        <dbReference type="ChEBI" id="CHEBI:61977"/>
        <dbReference type="EC" id="3.1.3.16"/>
    </reaction>
</comment>
<evidence type="ECO:0000259" key="18">
    <source>
        <dbReference type="PROSITE" id="PS50011"/>
    </source>
</evidence>
<dbReference type="InterPro" id="IPR014710">
    <property type="entry name" value="RmlC-like_jellyroll"/>
</dbReference>
<evidence type="ECO:0000259" key="19">
    <source>
        <dbReference type="PROSITE" id="PS50042"/>
    </source>
</evidence>
<evidence type="ECO:0000256" key="14">
    <source>
        <dbReference type="ARBA" id="ARBA00047761"/>
    </source>
</evidence>
<evidence type="ECO:0000313" key="21">
    <source>
        <dbReference type="EMBL" id="GAQ83023.1"/>
    </source>
</evidence>
<comment type="catalytic activity">
    <reaction evidence="14">
        <text>O-phospho-L-seryl-[protein] + H2O = L-seryl-[protein] + phosphate</text>
        <dbReference type="Rhea" id="RHEA:20629"/>
        <dbReference type="Rhea" id="RHEA-COMP:9863"/>
        <dbReference type="Rhea" id="RHEA-COMP:11604"/>
        <dbReference type="ChEBI" id="CHEBI:15377"/>
        <dbReference type="ChEBI" id="CHEBI:29999"/>
        <dbReference type="ChEBI" id="CHEBI:43474"/>
        <dbReference type="ChEBI" id="CHEBI:83421"/>
        <dbReference type="EC" id="3.1.3.16"/>
    </reaction>
</comment>
<dbReference type="PANTHER" id="PTHR24353:SF127">
    <property type="entry name" value="PROTEIN PHOSPHATASE 2C AND CYCLIC NUCLEOTIDE-BINDING_KINASE DOMAIN-CONTAINING PROTEIN"/>
    <property type="match status" value="1"/>
</dbReference>
<dbReference type="EMBL" id="DF237082">
    <property type="protein sequence ID" value="GAQ83023.1"/>
    <property type="molecule type" value="Genomic_DNA"/>
</dbReference>
<dbReference type="Gene3D" id="3.60.40.10">
    <property type="entry name" value="PPM-type phosphatase domain"/>
    <property type="match status" value="1"/>
</dbReference>
<dbReference type="Gene3D" id="1.10.510.10">
    <property type="entry name" value="Transferase(Phosphotransferase) domain 1"/>
    <property type="match status" value="1"/>
</dbReference>
<reference evidence="21 22" key="1">
    <citation type="journal article" date="2014" name="Nat. Commun.">
        <title>Klebsormidium flaccidum genome reveals primary factors for plant terrestrial adaptation.</title>
        <authorList>
            <person name="Hori K."/>
            <person name="Maruyama F."/>
            <person name="Fujisawa T."/>
            <person name="Togashi T."/>
            <person name="Yamamoto N."/>
            <person name="Seo M."/>
            <person name="Sato S."/>
            <person name="Yamada T."/>
            <person name="Mori H."/>
            <person name="Tajima N."/>
            <person name="Moriyama T."/>
            <person name="Ikeuchi M."/>
            <person name="Watanabe M."/>
            <person name="Wada H."/>
            <person name="Kobayashi K."/>
            <person name="Saito M."/>
            <person name="Masuda T."/>
            <person name="Sasaki-Sekimoto Y."/>
            <person name="Mashiguchi K."/>
            <person name="Awai K."/>
            <person name="Shimojima M."/>
            <person name="Masuda S."/>
            <person name="Iwai M."/>
            <person name="Nobusawa T."/>
            <person name="Narise T."/>
            <person name="Kondo S."/>
            <person name="Saito H."/>
            <person name="Sato R."/>
            <person name="Murakawa M."/>
            <person name="Ihara Y."/>
            <person name="Oshima-Yamada Y."/>
            <person name="Ohtaka K."/>
            <person name="Satoh M."/>
            <person name="Sonobe K."/>
            <person name="Ishii M."/>
            <person name="Ohtani R."/>
            <person name="Kanamori-Sato M."/>
            <person name="Honoki R."/>
            <person name="Miyazaki D."/>
            <person name="Mochizuki H."/>
            <person name="Umetsu J."/>
            <person name="Higashi K."/>
            <person name="Shibata D."/>
            <person name="Kamiya Y."/>
            <person name="Sato N."/>
            <person name="Nakamura Y."/>
            <person name="Tabata S."/>
            <person name="Ida S."/>
            <person name="Kurokawa K."/>
            <person name="Ohta H."/>
        </authorList>
    </citation>
    <scope>NUCLEOTIDE SEQUENCE [LARGE SCALE GENOMIC DNA]</scope>
    <source>
        <strain evidence="21 22">NIES-2285</strain>
    </source>
</reference>
<keyword evidence="6" id="KW-0479">Metal-binding</keyword>
<dbReference type="Pfam" id="PF00481">
    <property type="entry name" value="PP2C"/>
    <property type="match status" value="1"/>
</dbReference>
<feature type="compositionally biased region" description="Basic and acidic residues" evidence="17">
    <location>
        <begin position="443"/>
        <end position="453"/>
    </location>
</feature>
<dbReference type="PROSITE" id="PS51746">
    <property type="entry name" value="PPM_2"/>
    <property type="match status" value="1"/>
</dbReference>
<dbReference type="Pfam" id="PF00027">
    <property type="entry name" value="cNMP_binding"/>
    <property type="match status" value="1"/>
</dbReference>
<dbReference type="SUPFAM" id="SSF51206">
    <property type="entry name" value="cAMP-binding domain-like"/>
    <property type="match status" value="2"/>
</dbReference>
<keyword evidence="22" id="KW-1185">Reference proteome</keyword>
<dbReference type="AlphaFoldDB" id="A0A0U9HKE2"/>
<evidence type="ECO:0000256" key="15">
    <source>
        <dbReference type="ARBA" id="ARBA00048336"/>
    </source>
</evidence>
<keyword evidence="11" id="KW-0460">Magnesium</keyword>
<evidence type="ECO:0000256" key="3">
    <source>
        <dbReference type="ARBA" id="ARBA00013081"/>
    </source>
</evidence>
<keyword evidence="7" id="KW-0547">Nucleotide-binding</keyword>
<organism evidence="21 22">
    <name type="scientific">Klebsormidium nitens</name>
    <name type="common">Green alga</name>
    <name type="synonym">Ulothrix nitens</name>
    <dbReference type="NCBI Taxonomy" id="105231"/>
    <lineage>
        <taxon>Eukaryota</taxon>
        <taxon>Viridiplantae</taxon>
        <taxon>Streptophyta</taxon>
        <taxon>Klebsormidiophyceae</taxon>
        <taxon>Klebsormidiales</taxon>
        <taxon>Klebsormidiaceae</taxon>
        <taxon>Klebsormidium</taxon>
    </lineage>
</organism>
<dbReference type="GO" id="GO:0004691">
    <property type="term" value="F:cAMP-dependent protein kinase activity"/>
    <property type="evidence" value="ECO:0000318"/>
    <property type="project" value="GO_Central"/>
</dbReference>
<keyword evidence="9 16" id="KW-0378">Hydrolase</keyword>
<gene>
    <name evidence="21" type="ORF">KFL_001330050</name>
</gene>
<dbReference type="GO" id="GO:0004722">
    <property type="term" value="F:protein serine/threonine phosphatase activity"/>
    <property type="evidence" value="ECO:0007669"/>
    <property type="project" value="UniProtKB-EC"/>
</dbReference>
<accession>A0A0U9HKE2</accession>
<dbReference type="PROSITE" id="PS50042">
    <property type="entry name" value="CNMP_BINDING_3"/>
    <property type="match status" value="2"/>
</dbReference>
<dbReference type="PROSITE" id="PS00888">
    <property type="entry name" value="CNMP_BINDING_1"/>
    <property type="match status" value="1"/>
</dbReference>
<comment type="cofactor">
    <cofactor evidence="2">
        <name>Mg(2+)</name>
        <dbReference type="ChEBI" id="CHEBI:18420"/>
    </cofactor>
</comment>
<feature type="region of interest" description="Disordered" evidence="17">
    <location>
        <begin position="418"/>
        <end position="453"/>
    </location>
</feature>
<dbReference type="STRING" id="105231.A0A0U9HKE2"/>
<keyword evidence="8 21" id="KW-0418">Kinase</keyword>
<evidence type="ECO:0000256" key="4">
    <source>
        <dbReference type="ARBA" id="ARBA00022527"/>
    </source>
</evidence>
<keyword evidence="5" id="KW-0808">Transferase</keyword>